<comment type="similarity">
    <text evidence="2">Belongs to the sodium:solute symporter (SSF) (TC 2.A.21) family.</text>
</comment>
<feature type="transmembrane region" description="Helical" evidence="13">
    <location>
        <begin position="328"/>
        <end position="353"/>
    </location>
</feature>
<evidence type="ECO:0000256" key="12">
    <source>
        <dbReference type="ARBA" id="ARBA00033708"/>
    </source>
</evidence>
<feature type="transmembrane region" description="Helical" evidence="13">
    <location>
        <begin position="249"/>
        <end position="273"/>
    </location>
</feature>
<evidence type="ECO:0000256" key="7">
    <source>
        <dbReference type="ARBA" id="ARBA00022989"/>
    </source>
</evidence>
<sequence>MTPLLVSVLGIVSVLGLYLATISGRHTQQPGDFVDAGLALPPWVIIFAGAGITLASLSLPNHLLLLATFGLQYNQIAGGLICVALCAAVTQKRVWLAARLTSLRTLGDLLGDYFGSTTLRIYMLLVLFLFSIPFAAMCLSQAGALVSAATANDVPAGLAIWSIAFVLFLCSVIGGWRGIAYLVAAQSLLVLALMIFFGAFTGFTLDKLAFAANGIGTASGVLPDRIPGVIQFGAGIGKELPAGGLWTTFAGLTFALSLGGIAISPGFSFLGVTSAPRRGFAFGQVWMIAGLAAGALILIGPVLAAEIAASGSLTAFTIRLAALDPMVAVGFTVLLVASGQIAVAFFAGSGASVCTIELTSRYIIPGMDQRSTRFAARVTLALVYGAVAAVASYAPLSATIFSSLTLSLSMQLLPAVLGLCWVRWISRSGVLAGLIVGSLCVVFTESFGLVLFERLFVDLPWGRWPLSVHSAGWGLATNFTACLLVSLFTRSDAERGRRDCLHDAFEESTPARKGSQAATTAKWSLTLLWAFFALGPGAILGNTFFSEPIFAGTVVAPGMPSLLIWQVMFWFVGVLIVWWLAYQGRLSVIDERPRHKIVLVPDVNPLFEPVTTPWIARFLDRVTGR</sequence>
<feature type="transmembrane region" description="Helical" evidence="13">
    <location>
        <begin position="179"/>
        <end position="200"/>
    </location>
</feature>
<feature type="transmembrane region" description="Helical" evidence="13">
    <location>
        <begin position="71"/>
        <end position="90"/>
    </location>
</feature>
<feature type="transmembrane region" description="Helical" evidence="13">
    <location>
        <begin position="285"/>
        <end position="308"/>
    </location>
</feature>
<evidence type="ECO:0000256" key="5">
    <source>
        <dbReference type="ARBA" id="ARBA00022692"/>
    </source>
</evidence>
<evidence type="ECO:0000256" key="1">
    <source>
        <dbReference type="ARBA" id="ARBA00004651"/>
    </source>
</evidence>
<feature type="transmembrane region" description="Helical" evidence="13">
    <location>
        <begin position="562"/>
        <end position="582"/>
    </location>
</feature>
<comment type="catalytic activity">
    <reaction evidence="12">
        <text>L-proline(in) + Na(+)(in) = L-proline(out) + Na(+)(out)</text>
        <dbReference type="Rhea" id="RHEA:28967"/>
        <dbReference type="ChEBI" id="CHEBI:29101"/>
        <dbReference type="ChEBI" id="CHEBI:60039"/>
    </reaction>
</comment>
<dbReference type="Gene3D" id="1.20.1730.10">
    <property type="entry name" value="Sodium/glucose cotransporter"/>
    <property type="match status" value="1"/>
</dbReference>
<dbReference type="RefSeq" id="WP_354460314.1">
    <property type="nucleotide sequence ID" value="NZ_JBEWSZ010000001.1"/>
</dbReference>
<evidence type="ECO:0000256" key="13">
    <source>
        <dbReference type="SAM" id="Phobius"/>
    </source>
</evidence>
<feature type="transmembrane region" description="Helical" evidence="13">
    <location>
        <begin position="429"/>
        <end position="451"/>
    </location>
</feature>
<dbReference type="PANTHER" id="PTHR48086:SF3">
    <property type="entry name" value="SODIUM_PROLINE SYMPORTER"/>
    <property type="match status" value="1"/>
</dbReference>
<evidence type="ECO:0000313" key="14">
    <source>
        <dbReference type="EMBL" id="MET2828307.1"/>
    </source>
</evidence>
<dbReference type="InterPro" id="IPR001734">
    <property type="entry name" value="Na/solute_symporter"/>
</dbReference>
<feature type="transmembrane region" description="Helical" evidence="13">
    <location>
        <begin position="6"/>
        <end position="24"/>
    </location>
</feature>
<keyword evidence="5 13" id="KW-0812">Transmembrane</keyword>
<dbReference type="PROSITE" id="PS50283">
    <property type="entry name" value="NA_SOLUT_SYMP_3"/>
    <property type="match status" value="1"/>
</dbReference>
<evidence type="ECO:0000313" key="15">
    <source>
        <dbReference type="Proteomes" id="UP001548832"/>
    </source>
</evidence>
<organism evidence="14 15">
    <name type="scientific">Mesorhizobium shangrilense</name>
    <dbReference type="NCBI Taxonomy" id="460060"/>
    <lineage>
        <taxon>Bacteria</taxon>
        <taxon>Pseudomonadati</taxon>
        <taxon>Pseudomonadota</taxon>
        <taxon>Alphaproteobacteria</taxon>
        <taxon>Hyphomicrobiales</taxon>
        <taxon>Phyllobacteriaceae</taxon>
        <taxon>Mesorhizobium</taxon>
    </lineage>
</organism>
<dbReference type="EMBL" id="JBEWSZ010000001">
    <property type="protein sequence ID" value="MET2828307.1"/>
    <property type="molecule type" value="Genomic_DNA"/>
</dbReference>
<protein>
    <recommendedName>
        <fullName evidence="16">Sodium:solute symporter</fullName>
    </recommendedName>
</protein>
<accession>A0ABV2DE72</accession>
<name>A0ABV2DE72_9HYPH</name>
<comment type="subcellular location">
    <subcellularLocation>
        <location evidence="1">Cell membrane</location>
        <topology evidence="1">Multi-pass membrane protein</topology>
    </subcellularLocation>
</comment>
<feature type="transmembrane region" description="Helical" evidence="13">
    <location>
        <begin position="471"/>
        <end position="489"/>
    </location>
</feature>
<feature type="transmembrane region" description="Helical" evidence="13">
    <location>
        <begin position="523"/>
        <end position="542"/>
    </location>
</feature>
<keyword evidence="4" id="KW-1003">Cell membrane</keyword>
<evidence type="ECO:0000256" key="2">
    <source>
        <dbReference type="ARBA" id="ARBA00006434"/>
    </source>
</evidence>
<feature type="transmembrane region" description="Helical" evidence="13">
    <location>
        <begin position="36"/>
        <end position="59"/>
    </location>
</feature>
<evidence type="ECO:0000256" key="11">
    <source>
        <dbReference type="ARBA" id="ARBA00023201"/>
    </source>
</evidence>
<dbReference type="InterPro" id="IPR038377">
    <property type="entry name" value="Na/Glc_symporter_sf"/>
</dbReference>
<evidence type="ECO:0000256" key="8">
    <source>
        <dbReference type="ARBA" id="ARBA00023053"/>
    </source>
</evidence>
<dbReference type="Proteomes" id="UP001548832">
    <property type="component" value="Unassembled WGS sequence"/>
</dbReference>
<evidence type="ECO:0000256" key="4">
    <source>
        <dbReference type="ARBA" id="ARBA00022475"/>
    </source>
</evidence>
<feature type="transmembrane region" description="Helical" evidence="13">
    <location>
        <begin position="400"/>
        <end position="422"/>
    </location>
</feature>
<comment type="caution">
    <text evidence="14">The sequence shown here is derived from an EMBL/GenBank/DDBJ whole genome shotgun (WGS) entry which is preliminary data.</text>
</comment>
<evidence type="ECO:0008006" key="16">
    <source>
        <dbReference type="Google" id="ProtNLM"/>
    </source>
</evidence>
<evidence type="ECO:0000256" key="9">
    <source>
        <dbReference type="ARBA" id="ARBA00023065"/>
    </source>
</evidence>
<keyword evidence="8" id="KW-0915">Sodium</keyword>
<dbReference type="InterPro" id="IPR050277">
    <property type="entry name" value="Sodium:Solute_Symporter"/>
</dbReference>
<proteinExistence type="inferred from homology"/>
<feature type="transmembrane region" description="Helical" evidence="13">
    <location>
        <begin position="121"/>
        <end position="142"/>
    </location>
</feature>
<keyword evidence="7 13" id="KW-1133">Transmembrane helix</keyword>
<evidence type="ECO:0000256" key="3">
    <source>
        <dbReference type="ARBA" id="ARBA00022448"/>
    </source>
</evidence>
<feature type="transmembrane region" description="Helical" evidence="13">
    <location>
        <begin position="374"/>
        <end position="394"/>
    </location>
</feature>
<evidence type="ECO:0000256" key="6">
    <source>
        <dbReference type="ARBA" id="ARBA00022847"/>
    </source>
</evidence>
<feature type="transmembrane region" description="Helical" evidence="13">
    <location>
        <begin position="154"/>
        <end position="172"/>
    </location>
</feature>
<gene>
    <name evidence="14" type="ORF">ABVQ20_15095</name>
</gene>
<keyword evidence="9" id="KW-0406">Ion transport</keyword>
<keyword evidence="10 13" id="KW-0472">Membrane</keyword>
<keyword evidence="11" id="KW-0739">Sodium transport</keyword>
<keyword evidence="15" id="KW-1185">Reference proteome</keyword>
<keyword evidence="6" id="KW-0769">Symport</keyword>
<reference evidence="14 15" key="1">
    <citation type="submission" date="2024-06" db="EMBL/GenBank/DDBJ databases">
        <authorList>
            <person name="Kim D.-U."/>
        </authorList>
    </citation>
    <scope>NUCLEOTIDE SEQUENCE [LARGE SCALE GENOMIC DNA]</scope>
    <source>
        <strain evidence="14 15">KACC15460</strain>
    </source>
</reference>
<keyword evidence="3" id="KW-0813">Transport</keyword>
<evidence type="ECO:0000256" key="10">
    <source>
        <dbReference type="ARBA" id="ARBA00023136"/>
    </source>
</evidence>
<dbReference type="PANTHER" id="PTHR48086">
    <property type="entry name" value="SODIUM/PROLINE SYMPORTER-RELATED"/>
    <property type="match status" value="1"/>
</dbReference>